<keyword evidence="5 8" id="KW-0564">Palmitate</keyword>
<comment type="function">
    <text evidence="1 8">The Vlp and Vsp proteins are antigenically distinct proteins, only one vlp or vsp gene is transcriptionally active at any one time. Switching between these genes is a mechanism of host immune response evasion.</text>
</comment>
<accession>W5SIY9</accession>
<reference evidence="9" key="1">
    <citation type="submission" date="2013-02" db="EMBL/GenBank/DDBJ databases">
        <title>Comparative genomics of Borrelia species.</title>
        <authorList>
            <person name="Schwan T.G."/>
            <person name="Raffel S.J."/>
            <person name="Porcella S.F."/>
        </authorList>
    </citation>
    <scope>NUCLEOTIDE SEQUENCE</scope>
    <source>
        <strain evidence="9">DOU</strain>
        <plasmid evidence="9">unnamed</plasmid>
    </source>
</reference>
<dbReference type="InterPro" id="IPR000680">
    <property type="entry name" value="Borrelia_lipo"/>
</dbReference>
<dbReference type="EMBL" id="CP004301">
    <property type="protein sequence ID" value="AHH07119.1"/>
    <property type="molecule type" value="Genomic_DNA"/>
</dbReference>
<gene>
    <name evidence="9" type="ORF">BCD_1053</name>
</gene>
<dbReference type="GO" id="GO:0009279">
    <property type="term" value="C:cell outer membrane"/>
    <property type="evidence" value="ECO:0007669"/>
    <property type="project" value="UniProtKB-SubCell"/>
</dbReference>
<organism evidence="9">
    <name type="scientific">Borrelia crocidurae DOU</name>
    <dbReference type="NCBI Taxonomy" id="1293575"/>
    <lineage>
        <taxon>Bacteria</taxon>
        <taxon>Pseudomonadati</taxon>
        <taxon>Spirochaetota</taxon>
        <taxon>Spirochaetia</taxon>
        <taxon>Spirochaetales</taxon>
        <taxon>Borreliaceae</taxon>
        <taxon>Borrelia</taxon>
    </lineage>
</organism>
<evidence type="ECO:0000256" key="2">
    <source>
        <dbReference type="ARBA" id="ARBA00004459"/>
    </source>
</evidence>
<keyword evidence="3" id="KW-0732">Signal</keyword>
<name>W5SIY9_9SPIR</name>
<evidence type="ECO:0000256" key="3">
    <source>
        <dbReference type="ARBA" id="ARBA00022729"/>
    </source>
</evidence>
<dbReference type="HOGENOM" id="CLU_054711_0_0_12"/>
<evidence type="ECO:0000256" key="4">
    <source>
        <dbReference type="ARBA" id="ARBA00023136"/>
    </source>
</evidence>
<dbReference type="AlphaFoldDB" id="W5SIY9"/>
<dbReference type="SUPFAM" id="SSF74748">
    <property type="entry name" value="Variable surface antigen VlsE"/>
    <property type="match status" value="1"/>
</dbReference>
<protein>
    <recommendedName>
        <fullName evidence="8">Variable large protein</fullName>
    </recommendedName>
</protein>
<keyword evidence="6 8" id="KW-0998">Cell outer membrane</keyword>
<keyword evidence="7 8" id="KW-0449">Lipoprotein</keyword>
<dbReference type="Pfam" id="PF00921">
    <property type="entry name" value="Lipoprotein_2"/>
    <property type="match status" value="1"/>
</dbReference>
<geneLocation type="plasmid" evidence="9">
    <name>unnamed</name>
</geneLocation>
<proteinExistence type="predicted"/>
<evidence type="ECO:0000256" key="1">
    <source>
        <dbReference type="ARBA" id="ARBA00003932"/>
    </source>
</evidence>
<evidence type="ECO:0000256" key="6">
    <source>
        <dbReference type="ARBA" id="ARBA00023237"/>
    </source>
</evidence>
<keyword evidence="4 8" id="KW-0472">Membrane</keyword>
<evidence type="ECO:0000313" key="9">
    <source>
        <dbReference type="EMBL" id="AHH07119.1"/>
    </source>
</evidence>
<sequence>MVSFLCLCNINIVLNMVENKMIKMMVVMGCNSGGVLEEEQGKGKFLQSLVNVSNEFLNVFTSFGEMVGSVLGLNVNSKKSDIGKYFKTVQGTVQGTKDELEKIVAEMKEGKNPNVAGVEIEVKKLVTETFDKIIEGAKEASEAIGVGGVELLGNVAAQNNAGVAGTDIEKLVRGIKGIVDVVLKGVGNPEAGNDKKAEDGSTARSNGNAVDGEAAKLFVIGAGGAGEEANAKKVVTDAAKAVGAVTGADILQAMIKDNGKSAKLAENNDANANVSVSPKDAVVAGGIVLRAMAKGGKFANSNNADVSDAVKGVAVSAVMKALDTLTISIRKTMDLGLKNVKEAMKIQANTIPFVSDKDTFGAKNQ</sequence>
<evidence type="ECO:0000256" key="8">
    <source>
        <dbReference type="RuleBase" id="RU363105"/>
    </source>
</evidence>
<evidence type="ECO:0000256" key="7">
    <source>
        <dbReference type="ARBA" id="ARBA00023288"/>
    </source>
</evidence>
<evidence type="ECO:0000256" key="5">
    <source>
        <dbReference type="ARBA" id="ARBA00023139"/>
    </source>
</evidence>
<comment type="subcellular location">
    <subcellularLocation>
        <location evidence="2 8">Cell outer membrane</location>
        <topology evidence="2 8">Lipid-anchor</topology>
    </subcellularLocation>
</comment>
<keyword evidence="9" id="KW-0614">Plasmid</keyword>